<proteinExistence type="predicted"/>
<comment type="caution">
    <text evidence="3">The sequence shown here is derived from an EMBL/GenBank/DDBJ whole genome shotgun (WGS) entry which is preliminary data.</text>
</comment>
<dbReference type="RefSeq" id="WP_204665434.1">
    <property type="nucleotide sequence ID" value="NZ_JAFBDT010000048.1"/>
</dbReference>
<feature type="transmembrane region" description="Helical" evidence="2">
    <location>
        <begin position="12"/>
        <end position="33"/>
    </location>
</feature>
<sequence>MFNNIDMDLVKSIVEIAVIVLSAVVGGGILVKLKQKNKASQKNSGNISIGDNANNVKINQKNSHNINQTNKSKKDGE</sequence>
<protein>
    <submittedName>
        <fullName evidence="3">Uncharacterized protein</fullName>
    </submittedName>
</protein>
<accession>A0ABS2MUF7</accession>
<feature type="region of interest" description="Disordered" evidence="1">
    <location>
        <begin position="38"/>
        <end position="77"/>
    </location>
</feature>
<keyword evidence="2" id="KW-0472">Membrane</keyword>
<evidence type="ECO:0000256" key="2">
    <source>
        <dbReference type="SAM" id="Phobius"/>
    </source>
</evidence>
<evidence type="ECO:0000313" key="3">
    <source>
        <dbReference type="EMBL" id="MBM7563010.1"/>
    </source>
</evidence>
<evidence type="ECO:0000256" key="1">
    <source>
        <dbReference type="SAM" id="MobiDB-lite"/>
    </source>
</evidence>
<reference evidence="3 4" key="1">
    <citation type="submission" date="2021-01" db="EMBL/GenBank/DDBJ databases">
        <title>Genomic Encyclopedia of Type Strains, Phase IV (KMG-IV): sequencing the most valuable type-strain genomes for metagenomic binning, comparative biology and taxonomic classification.</title>
        <authorList>
            <person name="Goeker M."/>
        </authorList>
    </citation>
    <scope>NUCLEOTIDE SEQUENCE [LARGE SCALE GENOMIC DNA]</scope>
    <source>
        <strain evidence="3 4">DSM 24436</strain>
    </source>
</reference>
<keyword evidence="2" id="KW-0812">Transmembrane</keyword>
<evidence type="ECO:0000313" key="4">
    <source>
        <dbReference type="Proteomes" id="UP000767854"/>
    </source>
</evidence>
<organism evidence="3 4">
    <name type="scientific">Fusibacter tunisiensis</name>
    <dbReference type="NCBI Taxonomy" id="1008308"/>
    <lineage>
        <taxon>Bacteria</taxon>
        <taxon>Bacillati</taxon>
        <taxon>Bacillota</taxon>
        <taxon>Clostridia</taxon>
        <taxon>Eubacteriales</taxon>
        <taxon>Eubacteriales Family XII. Incertae Sedis</taxon>
        <taxon>Fusibacter</taxon>
    </lineage>
</organism>
<name>A0ABS2MUF7_9FIRM</name>
<keyword evidence="4" id="KW-1185">Reference proteome</keyword>
<dbReference type="EMBL" id="JAFBDT010000048">
    <property type="protein sequence ID" value="MBM7563010.1"/>
    <property type="molecule type" value="Genomic_DNA"/>
</dbReference>
<dbReference type="Proteomes" id="UP000767854">
    <property type="component" value="Unassembled WGS sequence"/>
</dbReference>
<feature type="compositionally biased region" description="Polar residues" evidence="1">
    <location>
        <begin position="40"/>
        <end position="70"/>
    </location>
</feature>
<gene>
    <name evidence="3" type="ORF">JOC49_002584</name>
</gene>
<keyword evidence="2" id="KW-1133">Transmembrane helix</keyword>